<gene>
    <name evidence="1" type="ORF">SAMN02982922_2749</name>
</gene>
<dbReference type="EMBL" id="FXBL01000004">
    <property type="protein sequence ID" value="SMH42497.1"/>
    <property type="molecule type" value="Genomic_DNA"/>
</dbReference>
<organism evidence="1 2">
    <name type="scientific">Mesorhizobium australicum</name>
    <dbReference type="NCBI Taxonomy" id="536018"/>
    <lineage>
        <taxon>Bacteria</taxon>
        <taxon>Pseudomonadati</taxon>
        <taxon>Pseudomonadota</taxon>
        <taxon>Alphaproteobacteria</taxon>
        <taxon>Hyphomicrobiales</taxon>
        <taxon>Phyllobacteriaceae</taxon>
        <taxon>Mesorhizobium</taxon>
    </lineage>
</organism>
<dbReference type="Pfam" id="PF23840">
    <property type="entry name" value="Phage_tail_terminator"/>
    <property type="match status" value="1"/>
</dbReference>
<sequence length="146" mass="15506">MLVSDLVTRIAGEIDALDDRVQGAAELSELVRRKALPQASPFAFVLPNGLIARNQGDAGAAAFTQMVDEVFAVVLFVRASGDVTGAKALPTIDALIWAVIEAVCGWGPDDAIGVFHMRRGQLLSAEAGAVIYQLDFGLQQQVRIIS</sequence>
<accession>A0A1X7NYR8</accession>
<name>A0A1X7NYR8_9HYPH</name>
<protein>
    <submittedName>
        <fullName evidence="1">Uncharacterized protein</fullName>
    </submittedName>
</protein>
<proteinExistence type="predicted"/>
<dbReference type="AlphaFoldDB" id="A0A1X7NYR8"/>
<keyword evidence="2" id="KW-1185">Reference proteome</keyword>
<dbReference type="Proteomes" id="UP000193083">
    <property type="component" value="Unassembled WGS sequence"/>
</dbReference>
<dbReference type="InterPro" id="IPR056912">
    <property type="entry name" value="Phage_JBD30_tail_term-like"/>
</dbReference>
<dbReference type="RefSeq" id="WP_085464658.1">
    <property type="nucleotide sequence ID" value="NZ_FXBL01000004.1"/>
</dbReference>
<reference evidence="1 2" key="1">
    <citation type="submission" date="2017-04" db="EMBL/GenBank/DDBJ databases">
        <authorList>
            <person name="Afonso C.L."/>
            <person name="Miller P.J."/>
            <person name="Scott M.A."/>
            <person name="Spackman E."/>
            <person name="Goraichik I."/>
            <person name="Dimitrov K.M."/>
            <person name="Suarez D.L."/>
            <person name="Swayne D.E."/>
        </authorList>
    </citation>
    <scope>NUCLEOTIDE SEQUENCE [LARGE SCALE GENOMIC DNA]</scope>
    <source>
        <strain evidence="1 2">B5P</strain>
    </source>
</reference>
<evidence type="ECO:0000313" key="2">
    <source>
        <dbReference type="Proteomes" id="UP000193083"/>
    </source>
</evidence>
<evidence type="ECO:0000313" key="1">
    <source>
        <dbReference type="EMBL" id="SMH42497.1"/>
    </source>
</evidence>
<dbReference type="OrthoDB" id="7742971at2"/>